<accession>A0A448XNS2</accession>
<dbReference type="AlphaFoldDB" id="A0A448XNS2"/>
<organism evidence="1 2">
    <name type="scientific">Protopolystoma xenopodis</name>
    <dbReference type="NCBI Taxonomy" id="117903"/>
    <lineage>
        <taxon>Eukaryota</taxon>
        <taxon>Metazoa</taxon>
        <taxon>Spiralia</taxon>
        <taxon>Lophotrochozoa</taxon>
        <taxon>Platyhelminthes</taxon>
        <taxon>Monogenea</taxon>
        <taxon>Polyopisthocotylea</taxon>
        <taxon>Polystomatidea</taxon>
        <taxon>Polystomatidae</taxon>
        <taxon>Protopolystoma</taxon>
    </lineage>
</organism>
<evidence type="ECO:0000313" key="1">
    <source>
        <dbReference type="EMBL" id="VEL41165.1"/>
    </source>
</evidence>
<dbReference type="Proteomes" id="UP000784294">
    <property type="component" value="Unassembled WGS sequence"/>
</dbReference>
<gene>
    <name evidence="1" type="ORF">PXEA_LOCUS34605</name>
</gene>
<keyword evidence="2" id="KW-1185">Reference proteome</keyword>
<dbReference type="EMBL" id="CAAALY010268174">
    <property type="protein sequence ID" value="VEL41165.1"/>
    <property type="molecule type" value="Genomic_DNA"/>
</dbReference>
<protein>
    <submittedName>
        <fullName evidence="1">Uncharacterized protein</fullName>
    </submittedName>
</protein>
<sequence>MAIHHSASRCVGLMLSLPYNWSPDDHITTFGATPRDLAEDLGYLPTWFTVASRSIAVRRVPFSQPPWHGSFYFG</sequence>
<evidence type="ECO:0000313" key="2">
    <source>
        <dbReference type="Proteomes" id="UP000784294"/>
    </source>
</evidence>
<comment type="caution">
    <text evidence="1">The sequence shown here is derived from an EMBL/GenBank/DDBJ whole genome shotgun (WGS) entry which is preliminary data.</text>
</comment>
<name>A0A448XNS2_9PLAT</name>
<reference evidence="1" key="1">
    <citation type="submission" date="2018-11" db="EMBL/GenBank/DDBJ databases">
        <authorList>
            <consortium name="Pathogen Informatics"/>
        </authorList>
    </citation>
    <scope>NUCLEOTIDE SEQUENCE</scope>
</reference>
<proteinExistence type="predicted"/>